<gene>
    <name evidence="2" type="ORF">FFV09_14640</name>
</gene>
<sequence length="91" mass="10543">MNIYEELAEVDGRDGFIEFVHRLTKDLEENGEEWANVTLKDYLLGIASWVEDGVHERDEQNGRMPGASVPRRADVEWERLAFLLFAAGRYE</sequence>
<dbReference type="InterPro" id="IPR056077">
    <property type="entry name" value="DUF7660"/>
</dbReference>
<dbReference type="Pfam" id="PF24693">
    <property type="entry name" value="DUF7660"/>
    <property type="match status" value="1"/>
</dbReference>
<evidence type="ECO:0000259" key="1">
    <source>
        <dbReference type="Pfam" id="PF24693"/>
    </source>
</evidence>
<organism evidence="2 3">
    <name type="scientific">Saccharibacillus brassicae</name>
    <dbReference type="NCBI Taxonomy" id="2583377"/>
    <lineage>
        <taxon>Bacteria</taxon>
        <taxon>Bacillati</taxon>
        <taxon>Bacillota</taxon>
        <taxon>Bacilli</taxon>
        <taxon>Bacillales</taxon>
        <taxon>Paenibacillaceae</taxon>
        <taxon>Saccharibacillus</taxon>
    </lineage>
</organism>
<dbReference type="KEGG" id="saca:FFV09_14640"/>
<feature type="domain" description="DUF7660" evidence="1">
    <location>
        <begin position="13"/>
        <end position="91"/>
    </location>
</feature>
<evidence type="ECO:0000313" key="2">
    <source>
        <dbReference type="EMBL" id="QDH21966.1"/>
    </source>
</evidence>
<name>A0A4Y6UZW5_SACBS</name>
<dbReference type="OrthoDB" id="1373771at2"/>
<dbReference type="Proteomes" id="UP000316968">
    <property type="component" value="Chromosome"/>
</dbReference>
<keyword evidence="3" id="KW-1185">Reference proteome</keyword>
<dbReference type="EMBL" id="CP041217">
    <property type="protein sequence ID" value="QDH21966.1"/>
    <property type="molecule type" value="Genomic_DNA"/>
</dbReference>
<proteinExistence type="predicted"/>
<reference evidence="2 3" key="1">
    <citation type="submission" date="2019-06" db="EMBL/GenBank/DDBJ databases">
        <title>Saccharibacillus brassicae sp. nov., an endophytic bacterium isolated from Chinese cabbage seeds (Brassica pekinensis).</title>
        <authorList>
            <person name="Jiang L."/>
            <person name="Lee J."/>
            <person name="Kim S.W."/>
        </authorList>
    </citation>
    <scope>NUCLEOTIDE SEQUENCE [LARGE SCALE GENOMIC DNA]</scope>
    <source>
        <strain evidence="3">KCTC 43072 / ATSA2</strain>
    </source>
</reference>
<dbReference type="RefSeq" id="WP_141448510.1">
    <property type="nucleotide sequence ID" value="NZ_CP041217.1"/>
</dbReference>
<dbReference type="AlphaFoldDB" id="A0A4Y6UZW5"/>
<evidence type="ECO:0000313" key="3">
    <source>
        <dbReference type="Proteomes" id="UP000316968"/>
    </source>
</evidence>
<protein>
    <recommendedName>
        <fullName evidence="1">DUF7660 domain-containing protein</fullName>
    </recommendedName>
</protein>
<accession>A0A4Y6UZW5</accession>